<gene>
    <name evidence="2" type="ORF">SAMN04488125_10925</name>
</gene>
<keyword evidence="1" id="KW-0472">Membrane</keyword>
<evidence type="ECO:0000256" key="1">
    <source>
        <dbReference type="SAM" id="Phobius"/>
    </source>
</evidence>
<feature type="transmembrane region" description="Helical" evidence="1">
    <location>
        <begin position="39"/>
        <end position="65"/>
    </location>
</feature>
<protein>
    <submittedName>
        <fullName evidence="2">Uncharacterized protein</fullName>
    </submittedName>
</protein>
<sequence>MKTTALILGLILAAATFLWFFYFVPLGCAMNTTGCRERFTVWSGAGLLHFWLPFLVALTAVLYGVSRR</sequence>
<dbReference type="Proteomes" id="UP000198804">
    <property type="component" value="Unassembled WGS sequence"/>
</dbReference>
<keyword evidence="1" id="KW-0812">Transmembrane</keyword>
<dbReference type="AlphaFoldDB" id="A0A1I4F314"/>
<keyword evidence="3" id="KW-1185">Reference proteome</keyword>
<keyword evidence="1" id="KW-1133">Transmembrane helix</keyword>
<accession>A0A1I4F314</accession>
<proteinExistence type="predicted"/>
<dbReference type="RefSeq" id="WP_091946210.1">
    <property type="nucleotide sequence ID" value="NZ_FOSV01000009.1"/>
</dbReference>
<organism evidence="2 3">
    <name type="scientific">Methylorubrum salsuginis</name>
    <dbReference type="NCBI Taxonomy" id="414703"/>
    <lineage>
        <taxon>Bacteria</taxon>
        <taxon>Pseudomonadati</taxon>
        <taxon>Pseudomonadota</taxon>
        <taxon>Alphaproteobacteria</taxon>
        <taxon>Hyphomicrobiales</taxon>
        <taxon>Methylobacteriaceae</taxon>
        <taxon>Methylorubrum</taxon>
    </lineage>
</organism>
<evidence type="ECO:0000313" key="3">
    <source>
        <dbReference type="Proteomes" id="UP000198804"/>
    </source>
</evidence>
<evidence type="ECO:0000313" key="2">
    <source>
        <dbReference type="EMBL" id="SFL11156.1"/>
    </source>
</evidence>
<dbReference type="EMBL" id="FOSV01000009">
    <property type="protein sequence ID" value="SFL11156.1"/>
    <property type="molecule type" value="Genomic_DNA"/>
</dbReference>
<dbReference type="OrthoDB" id="7917074at2"/>
<reference evidence="3" key="1">
    <citation type="submission" date="2016-10" db="EMBL/GenBank/DDBJ databases">
        <authorList>
            <person name="Varghese N."/>
            <person name="Submissions S."/>
        </authorList>
    </citation>
    <scope>NUCLEOTIDE SEQUENCE [LARGE SCALE GENOMIC DNA]</scope>
    <source>
        <strain evidence="3">CGMCC 1.6474</strain>
    </source>
</reference>
<name>A0A1I4F314_9HYPH</name>